<reference key="1">
    <citation type="submission" date="2010-11" db="EMBL/GenBank/DDBJ databases">
        <title>The complete sequence of chromosome of Isophaera pallida ATCC 43644.</title>
        <authorList>
            <consortium name="US DOE Joint Genome Institute (JGI-PGF)"/>
            <person name="Lucas S."/>
            <person name="Copeland A."/>
            <person name="Lapidus A."/>
            <person name="Bruce D."/>
            <person name="Goodwin L."/>
            <person name="Pitluck S."/>
            <person name="Kyrpides N."/>
            <person name="Mavromatis K."/>
            <person name="Pagani I."/>
            <person name="Ivanova N."/>
            <person name="Saunders E."/>
            <person name="Brettin T."/>
            <person name="Detter J.C."/>
            <person name="Han C."/>
            <person name="Tapia R."/>
            <person name="Land M."/>
            <person name="Hauser L."/>
            <person name="Markowitz V."/>
            <person name="Cheng J.-F."/>
            <person name="Hugenholtz P."/>
            <person name="Woyke T."/>
            <person name="Wu D."/>
            <person name="Eisen J.A."/>
        </authorList>
    </citation>
    <scope>NUCLEOTIDE SEQUENCE</scope>
    <source>
        <strain>ATCC 43644</strain>
    </source>
</reference>
<organism evidence="9 10">
    <name type="scientific">Isosphaera pallida (strain ATCC 43644 / DSM 9630 / IS1B)</name>
    <dbReference type="NCBI Taxonomy" id="575540"/>
    <lineage>
        <taxon>Bacteria</taxon>
        <taxon>Pseudomonadati</taxon>
        <taxon>Planctomycetota</taxon>
        <taxon>Planctomycetia</taxon>
        <taxon>Isosphaerales</taxon>
        <taxon>Isosphaeraceae</taxon>
        <taxon>Isosphaera</taxon>
    </lineage>
</organism>
<dbReference type="HOGENOM" id="CLU_047691_3_0_0"/>
<proteinExistence type="inferred from homology"/>
<evidence type="ECO:0000259" key="7">
    <source>
        <dbReference type="Pfam" id="PF04542"/>
    </source>
</evidence>
<feature type="domain" description="RNA polymerase sigma-70 region 2" evidence="7">
    <location>
        <begin position="25"/>
        <end position="92"/>
    </location>
</feature>
<dbReference type="GO" id="GO:0003677">
    <property type="term" value="F:DNA binding"/>
    <property type="evidence" value="ECO:0007669"/>
    <property type="project" value="UniProtKB-KW"/>
</dbReference>
<dbReference type="InterPro" id="IPR013324">
    <property type="entry name" value="RNA_pol_sigma_r3/r4-like"/>
</dbReference>
<dbReference type="Pfam" id="PF04542">
    <property type="entry name" value="Sigma70_r2"/>
    <property type="match status" value="1"/>
</dbReference>
<evidence type="ECO:0000313" key="10">
    <source>
        <dbReference type="Proteomes" id="UP000008631"/>
    </source>
</evidence>
<dbReference type="InterPro" id="IPR007627">
    <property type="entry name" value="RNA_pol_sigma70_r2"/>
</dbReference>
<dbReference type="InterPro" id="IPR013325">
    <property type="entry name" value="RNA_pol_sigma_r2"/>
</dbReference>
<dbReference type="PANTHER" id="PTHR43133">
    <property type="entry name" value="RNA POLYMERASE ECF-TYPE SIGMA FACTO"/>
    <property type="match status" value="1"/>
</dbReference>
<feature type="domain" description="RNA polymerase sigma factor 70 region 4 type 2" evidence="8">
    <location>
        <begin position="128"/>
        <end position="178"/>
    </location>
</feature>
<dbReference type="GO" id="GO:0006352">
    <property type="term" value="P:DNA-templated transcription initiation"/>
    <property type="evidence" value="ECO:0007669"/>
    <property type="project" value="InterPro"/>
</dbReference>
<gene>
    <name evidence="9" type="ordered locus">Isop_2854</name>
</gene>
<dbReference type="Gene3D" id="1.10.1740.10">
    <property type="match status" value="1"/>
</dbReference>
<dbReference type="InterPro" id="IPR039425">
    <property type="entry name" value="RNA_pol_sigma-70-like"/>
</dbReference>
<evidence type="ECO:0000256" key="3">
    <source>
        <dbReference type="ARBA" id="ARBA00023082"/>
    </source>
</evidence>
<dbReference type="PANTHER" id="PTHR43133:SF8">
    <property type="entry name" value="RNA POLYMERASE SIGMA FACTOR HI_1459-RELATED"/>
    <property type="match status" value="1"/>
</dbReference>
<sequence length="251" mass="28141">MTQRTDDATLVRLCRTGRPEVFGELVERHQDRLHAALTRFLGDTEEARDLLQDAFLNAYRKLDQFQGESSFSTWVYRIAMNLALSRRRKRKRLFGWWDREGSAPPDPSDLSATSDPTANLERAELEALVQRALSQLPPEARAVIILRDLEGLSYEEIAEILGVPIGTVRSRLHRARGELRLRLQAPLERMGWLSKSDDATRIETTLASSNLEGGESTSSDPSTRSPDLHLHAESVAPLGSSAAARVVRESR</sequence>
<dbReference type="InParanoid" id="E8R1K2"/>
<keyword evidence="10" id="KW-1185">Reference proteome</keyword>
<dbReference type="GO" id="GO:0016987">
    <property type="term" value="F:sigma factor activity"/>
    <property type="evidence" value="ECO:0007669"/>
    <property type="project" value="UniProtKB-KW"/>
</dbReference>
<dbReference type="SUPFAM" id="SSF88659">
    <property type="entry name" value="Sigma3 and sigma4 domains of RNA polymerase sigma factors"/>
    <property type="match status" value="1"/>
</dbReference>
<name>E8R1K2_ISOPI</name>
<dbReference type="OrthoDB" id="9785675at2"/>
<dbReference type="EMBL" id="CP002353">
    <property type="protein sequence ID" value="ADV63420.1"/>
    <property type="molecule type" value="Genomic_DNA"/>
</dbReference>
<comment type="similarity">
    <text evidence="1">Belongs to the sigma-70 factor family. ECF subfamily.</text>
</comment>
<dbReference type="InterPro" id="IPR036388">
    <property type="entry name" value="WH-like_DNA-bd_sf"/>
</dbReference>
<keyword evidence="5" id="KW-0804">Transcription</keyword>
<dbReference type="KEGG" id="ipa:Isop_2854"/>
<evidence type="ECO:0000313" key="9">
    <source>
        <dbReference type="EMBL" id="ADV63420.1"/>
    </source>
</evidence>
<feature type="region of interest" description="Disordered" evidence="6">
    <location>
        <begin position="208"/>
        <end position="234"/>
    </location>
</feature>
<accession>E8R1K2</accession>
<dbReference type="SUPFAM" id="SSF88946">
    <property type="entry name" value="Sigma2 domain of RNA polymerase sigma factors"/>
    <property type="match status" value="1"/>
</dbReference>
<protein>
    <submittedName>
        <fullName evidence="9">RNA polymerase, sigma-24 subunit, ECF subfamily</fullName>
    </submittedName>
</protein>
<dbReference type="STRING" id="575540.Isop_2854"/>
<dbReference type="NCBIfam" id="TIGR02937">
    <property type="entry name" value="sigma70-ECF"/>
    <property type="match status" value="1"/>
</dbReference>
<evidence type="ECO:0000256" key="6">
    <source>
        <dbReference type="SAM" id="MobiDB-lite"/>
    </source>
</evidence>
<keyword evidence="3" id="KW-0731">Sigma factor</keyword>
<reference evidence="9 10" key="2">
    <citation type="journal article" date="2011" name="Stand. Genomic Sci.">
        <title>Complete genome sequence of Isosphaera pallida type strain (IS1B).</title>
        <authorList>
            <consortium name="US DOE Joint Genome Institute (JGI-PGF)"/>
            <person name="Goker M."/>
            <person name="Cleland D."/>
            <person name="Saunders E."/>
            <person name="Lapidus A."/>
            <person name="Nolan M."/>
            <person name="Lucas S."/>
            <person name="Hammon N."/>
            <person name="Deshpande S."/>
            <person name="Cheng J.F."/>
            <person name="Tapia R."/>
            <person name="Han C."/>
            <person name="Goodwin L."/>
            <person name="Pitluck S."/>
            <person name="Liolios K."/>
            <person name="Pagani I."/>
            <person name="Ivanova N."/>
            <person name="Mavromatis K."/>
            <person name="Pati A."/>
            <person name="Chen A."/>
            <person name="Palaniappan K."/>
            <person name="Land M."/>
            <person name="Hauser L."/>
            <person name="Chang Y.J."/>
            <person name="Jeffries C.D."/>
            <person name="Detter J.C."/>
            <person name="Beck B."/>
            <person name="Woyke T."/>
            <person name="Bristow J."/>
            <person name="Eisen J.A."/>
            <person name="Markowitz V."/>
            <person name="Hugenholtz P."/>
            <person name="Kyrpides N.C."/>
            <person name="Klenk H.P."/>
        </authorList>
    </citation>
    <scope>NUCLEOTIDE SEQUENCE [LARGE SCALE GENOMIC DNA]</scope>
    <source>
        <strain evidence="10">ATCC 43644 / DSM 9630 / IS1B</strain>
    </source>
</reference>
<evidence type="ECO:0000259" key="8">
    <source>
        <dbReference type="Pfam" id="PF08281"/>
    </source>
</evidence>
<dbReference type="Pfam" id="PF08281">
    <property type="entry name" value="Sigma70_r4_2"/>
    <property type="match status" value="1"/>
</dbReference>
<dbReference type="Gene3D" id="1.10.10.10">
    <property type="entry name" value="Winged helix-like DNA-binding domain superfamily/Winged helix DNA-binding domain"/>
    <property type="match status" value="1"/>
</dbReference>
<dbReference type="InterPro" id="IPR013249">
    <property type="entry name" value="RNA_pol_sigma70_r4_t2"/>
</dbReference>
<evidence type="ECO:0000256" key="2">
    <source>
        <dbReference type="ARBA" id="ARBA00023015"/>
    </source>
</evidence>
<dbReference type="Proteomes" id="UP000008631">
    <property type="component" value="Chromosome"/>
</dbReference>
<keyword evidence="4" id="KW-0238">DNA-binding</keyword>
<dbReference type="eggNOG" id="COG1595">
    <property type="taxonomic scope" value="Bacteria"/>
</dbReference>
<evidence type="ECO:0000256" key="4">
    <source>
        <dbReference type="ARBA" id="ARBA00023125"/>
    </source>
</evidence>
<evidence type="ECO:0000256" key="1">
    <source>
        <dbReference type="ARBA" id="ARBA00010641"/>
    </source>
</evidence>
<keyword evidence="2" id="KW-0805">Transcription regulation</keyword>
<dbReference type="CDD" id="cd06171">
    <property type="entry name" value="Sigma70_r4"/>
    <property type="match status" value="1"/>
</dbReference>
<evidence type="ECO:0000256" key="5">
    <source>
        <dbReference type="ARBA" id="ARBA00023163"/>
    </source>
</evidence>
<dbReference type="FunCoup" id="E8R1K2">
    <property type="interactions" value="223"/>
</dbReference>
<feature type="compositionally biased region" description="Low complexity" evidence="6">
    <location>
        <begin position="216"/>
        <end position="225"/>
    </location>
</feature>
<dbReference type="AlphaFoldDB" id="E8R1K2"/>
<dbReference type="InterPro" id="IPR014284">
    <property type="entry name" value="RNA_pol_sigma-70_dom"/>
</dbReference>